<keyword evidence="4 7" id="KW-0413">Isomerase</keyword>
<dbReference type="Pfam" id="PF02570">
    <property type="entry name" value="CbiC"/>
    <property type="match status" value="1"/>
</dbReference>
<dbReference type="GO" id="GO:0016993">
    <property type="term" value="F:precorrin-8X methylmutase activity"/>
    <property type="evidence" value="ECO:0007669"/>
    <property type="project" value="UniProtKB-EC"/>
</dbReference>
<proteinExistence type="inferred from homology"/>
<dbReference type="InterPro" id="IPR036588">
    <property type="entry name" value="CobH/CbiC_sf"/>
</dbReference>
<evidence type="ECO:0000256" key="1">
    <source>
        <dbReference type="ARBA" id="ARBA00004953"/>
    </source>
</evidence>
<keyword evidence="8" id="KW-1185">Reference proteome</keyword>
<evidence type="ECO:0000259" key="6">
    <source>
        <dbReference type="Pfam" id="PF02570"/>
    </source>
</evidence>
<evidence type="ECO:0000313" key="7">
    <source>
        <dbReference type="EMBL" id="WPF25851.1"/>
    </source>
</evidence>
<keyword evidence="3" id="KW-0169">Cobalamin biosynthesis</keyword>
<dbReference type="InterPro" id="IPR003722">
    <property type="entry name" value="Cbl_synth_CobH/CbiC"/>
</dbReference>
<comment type="similarity">
    <text evidence="2">Belongs to the CobH/CbiC family.</text>
</comment>
<feature type="domain" description="Cobalamin biosynthesis precorrin-8X methylmutase CobH/CbiC" evidence="6">
    <location>
        <begin position="29"/>
        <end position="228"/>
    </location>
</feature>
<dbReference type="EC" id="5.4.99.61" evidence="7"/>
<reference evidence="7 8" key="1">
    <citation type="submission" date="2023-10" db="EMBL/GenBank/DDBJ databases">
        <title>complete genome sequence of Corynebacterium pseudokroppenstedtii P15-C1.</title>
        <authorList>
            <person name="Bruggemann H."/>
            <person name="Poehlein A."/>
        </authorList>
    </citation>
    <scope>NUCLEOTIDE SEQUENCE [LARGE SCALE GENOMIC DNA]</scope>
    <source>
        <strain evidence="7 8">P15_C1</strain>
    </source>
</reference>
<name>A0AAU0Q012_9CORY</name>
<dbReference type="PANTHER" id="PTHR43588:SF1">
    <property type="entry name" value="COBALT-PRECORRIN-8 METHYLMUTASE"/>
    <property type="match status" value="1"/>
</dbReference>
<evidence type="ECO:0000256" key="3">
    <source>
        <dbReference type="ARBA" id="ARBA00022573"/>
    </source>
</evidence>
<gene>
    <name evidence="7" type="ORF">Q0N40_04820</name>
</gene>
<dbReference type="RefSeq" id="WP_204088439.1">
    <property type="nucleotide sequence ID" value="NZ_CP137757.1"/>
</dbReference>
<dbReference type="EMBL" id="CP137757">
    <property type="protein sequence ID" value="WPF25851.1"/>
    <property type="molecule type" value="Genomic_DNA"/>
</dbReference>
<dbReference type="NCBIfam" id="NF006136">
    <property type="entry name" value="PRK08285.1"/>
    <property type="match status" value="1"/>
</dbReference>
<dbReference type="Proteomes" id="UP001174314">
    <property type="component" value="Chromosome"/>
</dbReference>
<accession>A0AAU0Q012</accession>
<dbReference type="GO" id="GO:0009236">
    <property type="term" value="P:cobalamin biosynthetic process"/>
    <property type="evidence" value="ECO:0007669"/>
    <property type="project" value="UniProtKB-KW"/>
</dbReference>
<feature type="region of interest" description="Disordered" evidence="5">
    <location>
        <begin position="231"/>
        <end position="258"/>
    </location>
</feature>
<evidence type="ECO:0000313" key="8">
    <source>
        <dbReference type="Proteomes" id="UP001174314"/>
    </source>
</evidence>
<dbReference type="SUPFAM" id="SSF63965">
    <property type="entry name" value="Precorrin-8X methylmutase CbiC/CobH"/>
    <property type="match status" value="1"/>
</dbReference>
<dbReference type="KEGG" id="cpsk:Q0N40_04820"/>
<evidence type="ECO:0000256" key="5">
    <source>
        <dbReference type="SAM" id="MobiDB-lite"/>
    </source>
</evidence>
<comment type="pathway">
    <text evidence="1">Cofactor biosynthesis; adenosylcobalamin biosynthesis.</text>
</comment>
<dbReference type="Gene3D" id="3.40.50.10230">
    <property type="entry name" value="Cobalamin biosynthesis CobH/CbiC, precorrin-8X methylmutase"/>
    <property type="match status" value="1"/>
</dbReference>
<sequence length="258" mass="27356">MPDVVGSARSERTGGAVYSRDRYVSLGNDIYRRSFAIIRDESDLSRFSPDEETVAVRMIHAAGDVSLADDIVFSDGAVQVGRAALESGAPIFTDVRMVSSGVTRRRLPADNDVECLLNTPGVAEKARELSTTRSAAAIDLCADRLGRAVVAVGNAPTALFHLMDVLAARPDLKRPAVIIGIPVGFVGAAESKSELEERAESLGVEFITVRGRRGGSAITCAAINALARRNELMDEPQTPTKGAADSNVAAMKGEAEDR</sequence>
<dbReference type="AlphaFoldDB" id="A0AAU0Q012"/>
<evidence type="ECO:0000256" key="4">
    <source>
        <dbReference type="ARBA" id="ARBA00023235"/>
    </source>
</evidence>
<protein>
    <submittedName>
        <fullName evidence="7">Precorrin-8X methylmutase</fullName>
        <ecNumber evidence="7">5.4.99.61</ecNumber>
    </submittedName>
</protein>
<organism evidence="7 8">
    <name type="scientific">Corynebacterium pseudokroppenstedtii</name>
    <dbReference type="NCBI Taxonomy" id="2804917"/>
    <lineage>
        <taxon>Bacteria</taxon>
        <taxon>Bacillati</taxon>
        <taxon>Actinomycetota</taxon>
        <taxon>Actinomycetes</taxon>
        <taxon>Mycobacteriales</taxon>
        <taxon>Corynebacteriaceae</taxon>
        <taxon>Corynebacterium</taxon>
    </lineage>
</organism>
<evidence type="ECO:0000256" key="2">
    <source>
        <dbReference type="ARBA" id="ARBA00009774"/>
    </source>
</evidence>
<dbReference type="PANTHER" id="PTHR43588">
    <property type="entry name" value="COBALT-PRECORRIN-8 METHYLMUTASE"/>
    <property type="match status" value="1"/>
</dbReference>